<name>A0A2S2PY10_9HEMI</name>
<dbReference type="Pfam" id="PF20927">
    <property type="entry name" value="Htt_C-HEAT"/>
    <property type="match status" value="3"/>
</dbReference>
<proteinExistence type="inferred from homology"/>
<evidence type="ECO:0000256" key="3">
    <source>
        <dbReference type="ARBA" id="ARBA00004496"/>
    </source>
</evidence>
<protein>
    <submittedName>
        <fullName evidence="7">Huntingtin</fullName>
    </submittedName>
</protein>
<dbReference type="OrthoDB" id="10065698at2759"/>
<evidence type="ECO:0000256" key="5">
    <source>
        <dbReference type="ARBA" id="ARBA00022490"/>
    </source>
</evidence>
<dbReference type="Pfam" id="PF20926">
    <property type="entry name" value="Htt_N-HEAT_1"/>
    <property type="match status" value="1"/>
</dbReference>
<dbReference type="Pfam" id="PF20925">
    <property type="entry name" value="Htt_bridge"/>
    <property type="match status" value="1"/>
</dbReference>
<keyword evidence="5" id="KW-0963">Cytoplasm</keyword>
<gene>
    <name evidence="7" type="primary">Htt</name>
    <name evidence="7" type="ORF">g.103138</name>
</gene>
<accession>A0A2S2PY10</accession>
<dbReference type="EMBL" id="GGMS01001080">
    <property type="protein sequence ID" value="MBY70283.1"/>
    <property type="molecule type" value="Transcribed_RNA"/>
</dbReference>
<dbReference type="SUPFAM" id="SSF48371">
    <property type="entry name" value="ARM repeat"/>
    <property type="match status" value="2"/>
</dbReference>
<dbReference type="Gene3D" id="1.25.10.10">
    <property type="entry name" value="Leucine-rich Repeat Variant"/>
    <property type="match status" value="2"/>
</dbReference>
<dbReference type="InterPro" id="IPR048411">
    <property type="entry name" value="Htt_N_HEAT_rpt-1"/>
</dbReference>
<dbReference type="PANTHER" id="PTHR10170">
    <property type="entry name" value="HUNTINGTON DISEASE PROTEIN"/>
    <property type="match status" value="1"/>
</dbReference>
<reference evidence="7" key="1">
    <citation type="submission" date="2018-04" db="EMBL/GenBank/DDBJ databases">
        <title>Transcriptome assembly of Sipha flava.</title>
        <authorList>
            <person name="Scully E.D."/>
            <person name="Geib S.M."/>
            <person name="Palmer N.A."/>
            <person name="Koch K."/>
            <person name="Bradshaw J."/>
            <person name="Heng-Moss T."/>
            <person name="Sarath G."/>
        </authorList>
    </citation>
    <scope>NUCLEOTIDE SEQUENCE</scope>
</reference>
<evidence type="ECO:0000256" key="6">
    <source>
        <dbReference type="ARBA" id="ARBA00023242"/>
    </source>
</evidence>
<keyword evidence="6" id="KW-0539">Nucleus</keyword>
<comment type="function">
    <text evidence="1">May play a role in microtubule-mediated transport or vesicle function.</text>
</comment>
<dbReference type="InterPro" id="IPR011989">
    <property type="entry name" value="ARM-like"/>
</dbReference>
<dbReference type="PANTHER" id="PTHR10170:SF10">
    <property type="entry name" value="HUNTINGTIN"/>
    <property type="match status" value="1"/>
</dbReference>
<organism evidence="7">
    <name type="scientific">Sipha flava</name>
    <name type="common">yellow sugarcane aphid</name>
    <dbReference type="NCBI Taxonomy" id="143950"/>
    <lineage>
        <taxon>Eukaryota</taxon>
        <taxon>Metazoa</taxon>
        <taxon>Ecdysozoa</taxon>
        <taxon>Arthropoda</taxon>
        <taxon>Hexapoda</taxon>
        <taxon>Insecta</taxon>
        <taxon>Pterygota</taxon>
        <taxon>Neoptera</taxon>
        <taxon>Paraneoptera</taxon>
        <taxon>Hemiptera</taxon>
        <taxon>Sternorrhyncha</taxon>
        <taxon>Aphidomorpha</taxon>
        <taxon>Aphidoidea</taxon>
        <taxon>Aphididae</taxon>
        <taxon>Sipha</taxon>
    </lineage>
</organism>
<dbReference type="InterPro" id="IPR016024">
    <property type="entry name" value="ARM-type_fold"/>
</dbReference>
<evidence type="ECO:0000256" key="2">
    <source>
        <dbReference type="ARBA" id="ARBA00004123"/>
    </source>
</evidence>
<dbReference type="Pfam" id="PF12372">
    <property type="entry name" value="Htt_N-HEAT"/>
    <property type="match status" value="1"/>
</dbReference>
<comment type="subcellular location">
    <subcellularLocation>
        <location evidence="3">Cytoplasm</location>
    </subcellularLocation>
    <subcellularLocation>
        <location evidence="2">Nucleus</location>
    </subcellularLocation>
</comment>
<comment type="similarity">
    <text evidence="4">Belongs to the huntingtin family.</text>
</comment>
<dbReference type="InterPro" id="IPR024613">
    <property type="entry name" value="Huntingtin_N_HEAT_rpt-2"/>
</dbReference>
<dbReference type="GO" id="GO:0005634">
    <property type="term" value="C:nucleus"/>
    <property type="evidence" value="ECO:0007669"/>
    <property type="project" value="UniProtKB-SubCell"/>
</dbReference>
<dbReference type="GO" id="GO:0005737">
    <property type="term" value="C:cytoplasm"/>
    <property type="evidence" value="ECO:0007669"/>
    <property type="project" value="UniProtKB-SubCell"/>
</dbReference>
<dbReference type="InterPro" id="IPR028426">
    <property type="entry name" value="Huntingtin_fam"/>
</dbReference>
<sequence length="2698" mass="309635">MSIIDKLARALDGLKSNDLIGRSGDKEKYCRVTADLICAPIIMNFSSFPDLLHKSIDSLFKMCDHSEANIRMVAEENLNRVVRCMIDFRKVEIFVELLKEIKKNDTVRRLRAALSRFGNICHLISPSSRSKFVLFLIPCIKKIAMRTEDQVAEILAQTFPKIMQNLGHIMSDSNIKMLLEVFVNNLVTDSSTIRRSSITCIEALNLSSRKPMVFFKHMLLINSVLMYDINKSMGSERAWAESCVIIGLLNSVKNTMLYPKHICDNSYEFKLELKLLQKIYLQIFRFCCFSILHPDSNIVMCALETLTQMFISCPRDTLQFLVKKKMLNQTKLFETEIAKMQATVNSIKIPRTLAESLQKSFHYSSSESLETSFVQHSLPKFGEEPRSISQSIDSDRPSLSSANSMTNLYSEFGDDSVSEIDSIADNVFFSEYESTPEFDMQSLTSEHSCHSASESVLQQEFEFINQICENVPLNVICVKITSLFLAPEVSKSIRTGIKSSALGCLTEMLKINPSLAFISVNLSGIAKTILHISISYTNHEDHLLRGMAIKLVGTFIEVILKNNFGEFNIQKYETGLSNVVITDLIKIIVQGLKDDSYICVCHSLSAVSVCIMPLLNSNVSNSAIPILETILSGLSSYWLVKVKLLEIIENLSFMTVYFATNSSMYQDKILDRIVFKYLYDNEHSVRHAASKCLLRVVHNCYYKIDYMQQDVITSWVCSNTNLYCTNLLQLQNYKHHNMYIEASLSRLVNRLTSNLIKNQSAVVAGSIEALTVLSNTFKSPEYSNIWRYSYTKGTNSDLSIRPCSGLFTSVLSIMTSTTAAFDLEIHCWMLKLSSNLITELVNSSPTINIKEHKIDFSKYNRWFEDDKLKKYYNELWKHVLKLLNIFRNVVLDYREPTHTPTSFQKSGENEKDKTSVKDIPARSNYFHKLQSVVRASYNNYKVSIENTSNEKFIRFLESVLDALKTLLKFISATECQQHVERILLCLTAIFNLTPNYSSKVIAELFKCLTSKYIMPIKQPIFNKKDSMFIKNNSQTLCMYTQALQMPYECLSNFIDAKIKLSQHANKRWEDERDRKTTMSGKHYGVSSESLDFSSNLKCFRPLIVKCLKEYVNTGDVELQSSILDLLIALIQSKVNLNVIDPKHEFLKYIFSQFDYLENGLYRDPKKIISTMFQFFINLSEDKNQSNIIPEAIHLCDGLMASGYSPESYCIPAILPIVEYVYILKSAFMVNSSDLKELEAQREMLFAMLLRLCQFNEVVSILSLVIVEGNEDKWKKQSRQLFDTLYTSLGGCKIQATLPSLINLLLTLHPSSYSIHQQLHVMFNTCYDIEKCTLEHWLNTVLSNLIIILIQKSEDLILLRISESDISISSNLSELTTQSDPLNASILSKNKCPGEETFSKFLFRVIYLSVNDIMLSLGYPQPDCDKKVCLLSEFLLTCQYIVQSGNFPKVVIYLRNFLNNDQIFITLHKNIMTLSMVYPLLVLHWVQFIGLLDYEDIEFWKSLLNTNTTESQLGRCFYLSIVQKGCFLILCETLNKKINLDNKLLKWFLSDCVIQLLEMGNEPSTQEFLNCIHKDPDLSLMHITAITEKCVKDKLDLTNDLLRSLNEAHPVHCGKVIKLILPVLLEDSHLALSQFASSIAIRKMEYLLALPISESSIQLSKEETFNILEYFKNFNICIKNRYCILISLFNKFGTQCYKFSSIEIDQNKSVNTMNLKNILIDKNWFYDQVKTRCCRYDCPSLESAKLLSNLPLQDVISIMRCDDFNNDILQYCFTVSTQITIETWKSLSEVETSLELCPLFVAARFVLVEHVQQACSFLPRFHQIFLPLINELNEKQNVYKTRMCQLFEDNKFIKMVLLFTSAISKFLECVKLLSKQKTKEHIILMDSNKTLLRYTVLLFELLKWNLFNKSAATSRIQLLLKCVYNVFDVCGLANELCSTELGSIASTLISVVEFITDDVLLLVTDDYYTETTDLVDTCRQISSLVSWIENSRPLLSKFYLNQITCLIIQIISRHPMVNGFVRVPPGAWKMLQAPANTIEFTIPTMPIDVLQEIDILKQFVSRLGVVGWNSKQQFEETWMTLLSVLVPSSESDIPKEELISRIQTSSAAVNGITQLFSQTLFKFYPGNTTNDKFLHISRDIPLDLSHHKWFVKLEEVNELIYSTFYSFKRTAGKETLLDHYDCRANIERIHDKHRYSYHQLSVKFLQIAISDQWKSSNNQSDSMCSILEKCLLKRIKILNESGLDLNSCILLLKEVFNQWMEPKTHGSLSQINEMIKCLLVLSDLFTERDHYIWMLNVCMDLSQSHHHEDLLLHQYVIIAAAKAMSISRVEDLSIQEKVLKLIDNGLKSNCRLTQLAALHGLLYLLEGCFIVNNVLSSSSEIIQMAVDFVQKHLCTEYSMLYECEWQLCVISIAFYLVEHGSDHIEDSLLMSLEGLTKLVSSSRHFKLYQALIQGFQRIIFVKYSNENIVEQITALAIDRLSNAPPGFSLPALQLLLSCIYAEHYNENRESDIDPDIIVVEMEKISVMFERIKKGCLLEVEVTTVIMAKVLTDIFPASYVLMRVVGEFLSPNQPHPTSMCTVVNQIFEQLIKESQLDLLQDWVITTLSNFTQGLQIPMAIYCLISFFISSSKNKWLRAIFPHVRLRLGRYDYEDKKLLCIAAMDFYGSLTNDNQKQLYKESFQSSIKSKNPFEDIIYCLE</sequence>
<evidence type="ECO:0000256" key="4">
    <source>
        <dbReference type="ARBA" id="ARBA00007153"/>
    </source>
</evidence>
<evidence type="ECO:0000313" key="7">
    <source>
        <dbReference type="EMBL" id="MBY70283.1"/>
    </source>
</evidence>
<evidence type="ECO:0000256" key="1">
    <source>
        <dbReference type="ARBA" id="ARBA00002907"/>
    </source>
</evidence>
<dbReference type="InterPro" id="IPR048413">
    <property type="entry name" value="Htt_C-HEAT_rpt"/>
</dbReference>
<dbReference type="InterPro" id="IPR048412">
    <property type="entry name" value="Htt_bridge"/>
</dbReference>